<dbReference type="Pfam" id="PF08940">
    <property type="entry name" value="DUF1918"/>
    <property type="match status" value="1"/>
</dbReference>
<gene>
    <name evidence="2" type="ORF">UG56_015695</name>
</gene>
<comment type="caution">
    <text evidence="2">The sequence shown here is derived from an EMBL/GenBank/DDBJ whole genome shotgun (WGS) entry which is preliminary data.</text>
</comment>
<organism evidence="2 3">
    <name type="scientific">Nocardioides luteus</name>
    <dbReference type="NCBI Taxonomy" id="1844"/>
    <lineage>
        <taxon>Bacteria</taxon>
        <taxon>Bacillati</taxon>
        <taxon>Actinomycetota</taxon>
        <taxon>Actinomycetes</taxon>
        <taxon>Propionibacteriales</taxon>
        <taxon>Nocardioidaceae</taxon>
        <taxon>Nocardioides</taxon>
    </lineage>
</organism>
<dbReference type="SUPFAM" id="SSF50118">
    <property type="entry name" value="Cell growth inhibitor/plasmid maintenance toxic component"/>
    <property type="match status" value="1"/>
</dbReference>
<dbReference type="RefSeq" id="WP_045548712.1">
    <property type="nucleotide sequence ID" value="NZ_JZDQ02000021.1"/>
</dbReference>
<evidence type="ECO:0000313" key="2">
    <source>
        <dbReference type="EMBL" id="OIJ25869.1"/>
    </source>
</evidence>
<protein>
    <submittedName>
        <fullName evidence="2">DNA-binding protein</fullName>
    </submittedName>
</protein>
<dbReference type="GO" id="GO:0003677">
    <property type="term" value="F:DNA binding"/>
    <property type="evidence" value="ECO:0007669"/>
    <property type="project" value="UniProtKB-KW"/>
</dbReference>
<dbReference type="EMBL" id="JZDQ02000021">
    <property type="protein sequence ID" value="OIJ25869.1"/>
    <property type="molecule type" value="Genomic_DNA"/>
</dbReference>
<keyword evidence="3" id="KW-1185">Reference proteome</keyword>
<reference evidence="2" key="1">
    <citation type="submission" date="2016-10" db="EMBL/GenBank/DDBJ databases">
        <title>Draft Genome Sequence of Nocardioides luteus Strain BAFB, an Alkane-Degrading Bacterium Isolated from JP-7 Polluted Soil.</title>
        <authorList>
            <person name="Brown L."/>
            <person name="Ruiz O.N."/>
            <person name="Gunasekera T."/>
        </authorList>
    </citation>
    <scope>NUCLEOTIDE SEQUENCE [LARGE SCALE GENOMIC DNA]</scope>
    <source>
        <strain evidence="2">BAFB</strain>
    </source>
</reference>
<sequence>MYAAVGDRLVVRGHNVGEPVRDAEILEVHHEDGSPPYVVRWSDTGHEALVFPGSDAFVEHFEHEARPHEHR</sequence>
<dbReference type="AlphaFoldDB" id="A0A1J4N2R0"/>
<dbReference type="InterPro" id="IPR015035">
    <property type="entry name" value="DUF1918"/>
</dbReference>
<dbReference type="Gene3D" id="2.30.30.440">
    <property type="entry name" value="Domain of unknown function DUF1918"/>
    <property type="match status" value="1"/>
</dbReference>
<proteinExistence type="predicted"/>
<keyword evidence="2" id="KW-0238">DNA-binding</keyword>
<evidence type="ECO:0000313" key="3">
    <source>
        <dbReference type="Proteomes" id="UP000033772"/>
    </source>
</evidence>
<accession>A0A1J4N2R0</accession>
<name>A0A1J4N2R0_9ACTN</name>
<dbReference type="STRING" id="1844.UG56_015695"/>
<dbReference type="Proteomes" id="UP000033772">
    <property type="component" value="Unassembled WGS sequence"/>
</dbReference>
<evidence type="ECO:0000259" key="1">
    <source>
        <dbReference type="Pfam" id="PF08940"/>
    </source>
</evidence>
<feature type="domain" description="DUF1918" evidence="1">
    <location>
        <begin position="1"/>
        <end position="58"/>
    </location>
</feature>